<protein>
    <submittedName>
        <fullName evidence="2">Peptidase S1</fullName>
    </submittedName>
</protein>
<dbReference type="EMBL" id="BAAAGA010000002">
    <property type="protein sequence ID" value="GAA0618886.1"/>
    <property type="molecule type" value="Genomic_DNA"/>
</dbReference>
<keyword evidence="1" id="KW-0732">Signal</keyword>
<dbReference type="Proteomes" id="UP001501352">
    <property type="component" value="Unassembled WGS sequence"/>
</dbReference>
<name>A0ABN1GTE8_9CAUL</name>
<evidence type="ECO:0000313" key="2">
    <source>
        <dbReference type="EMBL" id="GAA0618886.1"/>
    </source>
</evidence>
<keyword evidence="3" id="KW-1185">Reference proteome</keyword>
<comment type="caution">
    <text evidence="2">The sequence shown here is derived from an EMBL/GenBank/DDBJ whole genome shotgun (WGS) entry which is preliminary data.</text>
</comment>
<evidence type="ECO:0000313" key="3">
    <source>
        <dbReference type="Proteomes" id="UP001501352"/>
    </source>
</evidence>
<feature type="signal peptide" evidence="1">
    <location>
        <begin position="1"/>
        <end position="22"/>
    </location>
</feature>
<evidence type="ECO:0000256" key="1">
    <source>
        <dbReference type="SAM" id="SignalP"/>
    </source>
</evidence>
<gene>
    <name evidence="2" type="ORF">GCM10009422_12880</name>
</gene>
<accession>A0ABN1GTE8</accession>
<feature type="chain" id="PRO_5047473728" evidence="1">
    <location>
        <begin position="23"/>
        <end position="152"/>
    </location>
</feature>
<proteinExistence type="predicted"/>
<reference evidence="2 3" key="1">
    <citation type="journal article" date="2019" name="Int. J. Syst. Evol. Microbiol.">
        <title>The Global Catalogue of Microorganisms (GCM) 10K type strain sequencing project: providing services to taxonomists for standard genome sequencing and annotation.</title>
        <authorList>
            <consortium name="The Broad Institute Genomics Platform"/>
            <consortium name="The Broad Institute Genome Sequencing Center for Infectious Disease"/>
            <person name="Wu L."/>
            <person name="Ma J."/>
        </authorList>
    </citation>
    <scope>NUCLEOTIDE SEQUENCE [LARGE SCALE GENOMIC DNA]</scope>
    <source>
        <strain evidence="2 3">JCM 12928</strain>
    </source>
</reference>
<sequence length="152" mass="15788">MKRLNALAVACALTAVAMPAVAQDASQPANFGSRSLSVGFTPDPHSVQMTAGGSIDASRLGGSCVGKISTAPDFKLTYTAGSLPLVFRTRSGEDTTLVINGPDGRWSCDDDSYGDGDAEVRFNSPQSGVYDVWVGTYGNEPAPANLLITETP</sequence>
<organism evidence="2 3">
    <name type="scientific">Brevundimonas kwangchunensis</name>
    <dbReference type="NCBI Taxonomy" id="322163"/>
    <lineage>
        <taxon>Bacteria</taxon>
        <taxon>Pseudomonadati</taxon>
        <taxon>Pseudomonadota</taxon>
        <taxon>Alphaproteobacteria</taxon>
        <taxon>Caulobacterales</taxon>
        <taxon>Caulobacteraceae</taxon>
        <taxon>Brevundimonas</taxon>
    </lineage>
</organism>